<evidence type="ECO:0000259" key="3">
    <source>
        <dbReference type="SMART" id="SM00559"/>
    </source>
</evidence>
<organism evidence="4 5">
    <name type="scientific">Paraflavitalea soli</name>
    <dbReference type="NCBI Taxonomy" id="2315862"/>
    <lineage>
        <taxon>Bacteria</taxon>
        <taxon>Pseudomonadati</taxon>
        <taxon>Bacteroidota</taxon>
        <taxon>Chitinophagia</taxon>
        <taxon>Chitinophagales</taxon>
        <taxon>Chitinophagaceae</taxon>
        <taxon>Paraflavitalea</taxon>
    </lineage>
</organism>
<keyword evidence="2" id="KW-0233">DNA recombination</keyword>
<keyword evidence="5" id="KW-1185">Reference proteome</keyword>
<dbReference type="SMART" id="SM00559">
    <property type="entry name" value="Ku78"/>
    <property type="match status" value="1"/>
</dbReference>
<dbReference type="GO" id="GO:0003690">
    <property type="term" value="F:double-stranded DNA binding"/>
    <property type="evidence" value="ECO:0007669"/>
    <property type="project" value="UniProtKB-UniRule"/>
</dbReference>
<comment type="subunit">
    <text evidence="2">Homodimer. Interacts with LigD.</text>
</comment>
<dbReference type="NCBIfam" id="TIGR02772">
    <property type="entry name" value="Ku_bact"/>
    <property type="match status" value="1"/>
</dbReference>
<dbReference type="GO" id="GO:0006310">
    <property type="term" value="P:DNA recombination"/>
    <property type="evidence" value="ECO:0007669"/>
    <property type="project" value="UniProtKB-KW"/>
</dbReference>
<keyword evidence="2" id="KW-0234">DNA repair</keyword>
<comment type="similarity">
    <text evidence="2">Belongs to the prokaryotic Ku family.</text>
</comment>
<name>A0A3B7MZ62_9BACT</name>
<dbReference type="KEGG" id="pseg:D3H65_32245"/>
<evidence type="ECO:0000256" key="1">
    <source>
        <dbReference type="ARBA" id="ARBA00023125"/>
    </source>
</evidence>
<keyword evidence="1 2" id="KW-0238">DNA-binding</keyword>
<reference evidence="4 5" key="1">
    <citation type="submission" date="2018-09" db="EMBL/GenBank/DDBJ databases">
        <title>Genome sequencing of strain 6GH32-13.</title>
        <authorList>
            <person name="Weon H.-Y."/>
            <person name="Heo J."/>
            <person name="Kwon S.-W."/>
        </authorList>
    </citation>
    <scope>NUCLEOTIDE SEQUENCE [LARGE SCALE GENOMIC DNA]</scope>
    <source>
        <strain evidence="4 5">5GH32-13</strain>
    </source>
</reference>
<dbReference type="Pfam" id="PF02735">
    <property type="entry name" value="Ku"/>
    <property type="match status" value="1"/>
</dbReference>
<dbReference type="GO" id="GO:0006303">
    <property type="term" value="P:double-strand break repair via nonhomologous end joining"/>
    <property type="evidence" value="ECO:0007669"/>
    <property type="project" value="UniProtKB-UniRule"/>
</dbReference>
<accession>A0A3B7MZ62</accession>
<dbReference type="Proteomes" id="UP000263900">
    <property type="component" value="Chromosome"/>
</dbReference>
<dbReference type="PIRSF" id="PIRSF006493">
    <property type="entry name" value="Prok_Ku"/>
    <property type="match status" value="1"/>
</dbReference>
<dbReference type="Gene3D" id="2.40.290.10">
    <property type="match status" value="1"/>
</dbReference>
<evidence type="ECO:0000313" key="5">
    <source>
        <dbReference type="Proteomes" id="UP000263900"/>
    </source>
</evidence>
<dbReference type="AlphaFoldDB" id="A0A3B7MZ62"/>
<feature type="domain" description="Ku" evidence="3">
    <location>
        <begin position="52"/>
        <end position="179"/>
    </location>
</feature>
<dbReference type="HAMAP" id="MF_01875">
    <property type="entry name" value="Prokaryotic_Ku"/>
    <property type="match status" value="1"/>
</dbReference>
<protein>
    <recommendedName>
        <fullName evidence="2">Non-homologous end joining protein Ku</fullName>
    </recommendedName>
</protein>
<evidence type="ECO:0000256" key="2">
    <source>
        <dbReference type="HAMAP-Rule" id="MF_01875"/>
    </source>
</evidence>
<dbReference type="EMBL" id="CP032157">
    <property type="protein sequence ID" value="AXY78380.1"/>
    <property type="molecule type" value="Genomic_DNA"/>
</dbReference>
<dbReference type="OrthoDB" id="9795084at2"/>
<keyword evidence="2" id="KW-0227">DNA damage</keyword>
<dbReference type="InterPro" id="IPR006164">
    <property type="entry name" value="DNA_bd_Ku70/Ku80"/>
</dbReference>
<dbReference type="RefSeq" id="WP_119054252.1">
    <property type="nucleotide sequence ID" value="NZ_CP032157.1"/>
</dbReference>
<comment type="function">
    <text evidence="2">With LigD forms a non-homologous end joining (NHEJ) DNA repair enzyme, which repairs dsDNA breaks with reduced fidelity. Binds linear dsDNA with 5'- and 3'- overhangs but not closed circular dsDNA nor ssDNA. Recruits and stimulates the ligase activity of LigD.</text>
</comment>
<dbReference type="SUPFAM" id="SSF100939">
    <property type="entry name" value="SPOC domain-like"/>
    <property type="match status" value="1"/>
</dbReference>
<gene>
    <name evidence="2" type="primary">ku</name>
    <name evidence="4" type="ORF">D3H65_32245</name>
</gene>
<dbReference type="InterPro" id="IPR009187">
    <property type="entry name" value="Prok_Ku"/>
</dbReference>
<evidence type="ECO:0000313" key="4">
    <source>
        <dbReference type="EMBL" id="AXY78380.1"/>
    </source>
</evidence>
<proteinExistence type="inferred from homology"/>
<dbReference type="PANTHER" id="PTHR41251:SF1">
    <property type="entry name" value="NON-HOMOLOGOUS END JOINING PROTEIN KU"/>
    <property type="match status" value="1"/>
</dbReference>
<dbReference type="PANTHER" id="PTHR41251">
    <property type="entry name" value="NON-HOMOLOGOUS END JOINING PROTEIN KU"/>
    <property type="match status" value="1"/>
</dbReference>
<sequence>MRAIWSGSIGFGLVNIPIKLYSSIQESDLDLDMLDKKDHANIKFQRINEKTGKVVSWANIVKGYNLNGHYVVLTDEDFQKAMPEKTKSIDIMAFVEEAAIDPMLYETPYYIEPDKSGARAYALLWSALHKAGKVGLGSFVLRSKESLCVIRAAEDILVVQKIRFEEEIRATSELTIPKLTSKPGELKMALSLIDQLTEKFDISAYKDTYSDKLMKLIKAKGKGKKIATPHMKVVHSRAKDLMSQLKASLDTKKRKAS</sequence>
<dbReference type="InterPro" id="IPR016194">
    <property type="entry name" value="SPOC-like_C_dom_sf"/>
</dbReference>